<evidence type="ECO:0000313" key="7">
    <source>
        <dbReference type="RefSeq" id="XP_035686627.1"/>
    </source>
</evidence>
<evidence type="ECO:0000256" key="1">
    <source>
        <dbReference type="ARBA" id="ARBA00008209"/>
    </source>
</evidence>
<keyword evidence="4" id="KW-1185">Reference proteome</keyword>
<dbReference type="GO" id="GO:0005634">
    <property type="term" value="C:nucleus"/>
    <property type="evidence" value="ECO:0000318"/>
    <property type="project" value="GO_Central"/>
</dbReference>
<dbReference type="AlphaFoldDB" id="A0A9J7MYY0"/>
<accession>A0A9J7MYY0</accession>
<comment type="function">
    <text evidence="2">Inhibits calcineurin-dependent transcriptional responses by binding to the catalytic domain of calcineurin A. Could play a role during central nervous system development.</text>
</comment>
<evidence type="ECO:0000313" key="8">
    <source>
        <dbReference type="RefSeq" id="XP_035686628.1"/>
    </source>
</evidence>
<evidence type="ECO:0000313" key="6">
    <source>
        <dbReference type="RefSeq" id="XP_035686626.1"/>
    </source>
</evidence>
<dbReference type="OrthoDB" id="17212at2759"/>
<organism evidence="4 7">
    <name type="scientific">Branchiostoma floridae</name>
    <name type="common">Florida lancelet</name>
    <name type="synonym">Amphioxus</name>
    <dbReference type="NCBI Taxonomy" id="7739"/>
    <lineage>
        <taxon>Eukaryota</taxon>
        <taxon>Metazoa</taxon>
        <taxon>Chordata</taxon>
        <taxon>Cephalochordata</taxon>
        <taxon>Leptocardii</taxon>
        <taxon>Amphioxiformes</taxon>
        <taxon>Branchiostomatidae</taxon>
        <taxon>Branchiostoma</taxon>
    </lineage>
</organism>
<dbReference type="RefSeq" id="XP_035686625.1">
    <property type="nucleotide sequence ID" value="XM_035830732.1"/>
</dbReference>
<dbReference type="RefSeq" id="XP_035686628.1">
    <property type="nucleotide sequence ID" value="XM_035830735.1"/>
</dbReference>
<reference evidence="5 6" key="2">
    <citation type="submission" date="2025-04" db="UniProtKB">
        <authorList>
            <consortium name="RefSeq"/>
        </authorList>
    </citation>
    <scope>IDENTIFICATION</scope>
    <source>
        <strain evidence="5 6">S238N-H82</strain>
        <tissue evidence="5 6">Testes</tissue>
    </source>
</reference>
<dbReference type="GO" id="GO:0005737">
    <property type="term" value="C:cytoplasm"/>
    <property type="evidence" value="ECO:0000318"/>
    <property type="project" value="GO_Central"/>
</dbReference>
<dbReference type="GO" id="GO:0008597">
    <property type="term" value="F:calcium-dependent protein serine/threonine phosphatase regulator activity"/>
    <property type="evidence" value="ECO:0000318"/>
    <property type="project" value="GO_Central"/>
</dbReference>
<sequence length="224" mass="25376">MVLNKGEMDGTANGAPNSEEMEIEEELGPEEEEEGEVEAQEELPTALHVVNVPDELFGDLAVRNAFEGLFMAYSDRASFSYLKSFRRARVYFPTSDEAARARVELHLKEFMEKELKVYFVQMEPSSRDRDPHLRPPTPEKQFLISPPASPPVDWEPITEQHHVNYDLLTALAQLSPGEPHELIPAEGDKPSIVIHVCEDTPEQRAMGLEKPRIVQTRRPDISES</sequence>
<dbReference type="PANTHER" id="PTHR10300:SF14">
    <property type="entry name" value="PROTEIN SARAH"/>
    <property type="match status" value="1"/>
</dbReference>
<dbReference type="InterPro" id="IPR035979">
    <property type="entry name" value="RBD_domain_sf"/>
</dbReference>
<dbReference type="GO" id="GO:0019722">
    <property type="term" value="P:calcium-mediated signaling"/>
    <property type="evidence" value="ECO:0000318"/>
    <property type="project" value="GO_Central"/>
</dbReference>
<dbReference type="SUPFAM" id="SSF54928">
    <property type="entry name" value="RNA-binding domain, RBD"/>
    <property type="match status" value="1"/>
</dbReference>
<dbReference type="CDD" id="cd12434">
    <property type="entry name" value="RRM_RCAN_like"/>
    <property type="match status" value="1"/>
</dbReference>
<protein>
    <submittedName>
        <fullName evidence="5 6">Calcipressin-2-like isoform X1</fullName>
    </submittedName>
    <submittedName>
        <fullName evidence="8">Calcipressin-2-like isoform X2</fullName>
    </submittedName>
</protein>
<dbReference type="Proteomes" id="UP000001554">
    <property type="component" value="Chromosome 9"/>
</dbReference>
<name>A0A9J7MYY0_BRAFL</name>
<proteinExistence type="inferred from homology"/>
<evidence type="ECO:0000256" key="3">
    <source>
        <dbReference type="SAM" id="MobiDB-lite"/>
    </source>
</evidence>
<evidence type="ECO:0000256" key="2">
    <source>
        <dbReference type="ARBA" id="ARBA00024927"/>
    </source>
</evidence>
<gene>
    <name evidence="5 6 7 8" type="primary">LOC118422887</name>
</gene>
<dbReference type="RefSeq" id="XP_035686626.1">
    <property type="nucleotide sequence ID" value="XM_035830733.1"/>
</dbReference>
<dbReference type="InterPro" id="IPR006931">
    <property type="entry name" value="Calcipressin"/>
</dbReference>
<evidence type="ECO:0000313" key="5">
    <source>
        <dbReference type="RefSeq" id="XP_035686625.1"/>
    </source>
</evidence>
<dbReference type="FunFam" id="3.30.70.330:FF:000092">
    <property type="entry name" value="Calcipressin-2 isoform 2"/>
    <property type="match status" value="1"/>
</dbReference>
<reference evidence="4" key="1">
    <citation type="journal article" date="2020" name="Nat. Ecol. Evol.">
        <title>Deeply conserved synteny resolves early events in vertebrate evolution.</title>
        <authorList>
            <person name="Simakov O."/>
            <person name="Marletaz F."/>
            <person name="Yue J.X."/>
            <person name="O'Connell B."/>
            <person name="Jenkins J."/>
            <person name="Brandt A."/>
            <person name="Calef R."/>
            <person name="Tung C.H."/>
            <person name="Huang T.K."/>
            <person name="Schmutz J."/>
            <person name="Satoh N."/>
            <person name="Yu J.K."/>
            <person name="Putnam N.H."/>
            <person name="Green R.E."/>
            <person name="Rokhsar D.S."/>
        </authorList>
    </citation>
    <scope>NUCLEOTIDE SEQUENCE [LARGE SCALE GENOMIC DNA]</scope>
    <source>
        <strain evidence="4">S238N-H82</strain>
    </source>
</reference>
<dbReference type="InterPro" id="IPR012677">
    <property type="entry name" value="Nucleotide-bd_a/b_plait_sf"/>
</dbReference>
<dbReference type="PANTHER" id="PTHR10300">
    <property type="entry name" value="CALCIPRESSIN"/>
    <property type="match status" value="1"/>
</dbReference>
<feature type="region of interest" description="Disordered" evidence="3">
    <location>
        <begin position="1"/>
        <end position="40"/>
    </location>
</feature>
<comment type="similarity">
    <text evidence="1">Belongs to the RCAN family.</text>
</comment>
<dbReference type="KEGG" id="bfo:118422887"/>
<dbReference type="Pfam" id="PF04847">
    <property type="entry name" value="Calcipressin"/>
    <property type="match status" value="1"/>
</dbReference>
<dbReference type="Gene3D" id="3.30.70.330">
    <property type="match status" value="1"/>
</dbReference>
<evidence type="ECO:0000313" key="4">
    <source>
        <dbReference type="Proteomes" id="UP000001554"/>
    </source>
</evidence>
<feature type="compositionally biased region" description="Acidic residues" evidence="3">
    <location>
        <begin position="19"/>
        <end position="40"/>
    </location>
</feature>
<dbReference type="GeneID" id="118422887"/>
<dbReference type="OMA" id="ESGCHFD"/>
<feature type="region of interest" description="Disordered" evidence="3">
    <location>
        <begin position="203"/>
        <end position="224"/>
    </location>
</feature>
<dbReference type="GO" id="GO:0003676">
    <property type="term" value="F:nucleic acid binding"/>
    <property type="evidence" value="ECO:0007669"/>
    <property type="project" value="InterPro"/>
</dbReference>
<dbReference type="RefSeq" id="XP_035686627.1">
    <property type="nucleotide sequence ID" value="XM_035830734.1"/>
</dbReference>